<proteinExistence type="predicted"/>
<dbReference type="EMBL" id="GGEC01075604">
    <property type="protein sequence ID" value="MBX56088.1"/>
    <property type="molecule type" value="Transcribed_RNA"/>
</dbReference>
<organism evidence="1">
    <name type="scientific">Rhizophora mucronata</name>
    <name type="common">Asiatic mangrove</name>
    <dbReference type="NCBI Taxonomy" id="61149"/>
    <lineage>
        <taxon>Eukaryota</taxon>
        <taxon>Viridiplantae</taxon>
        <taxon>Streptophyta</taxon>
        <taxon>Embryophyta</taxon>
        <taxon>Tracheophyta</taxon>
        <taxon>Spermatophyta</taxon>
        <taxon>Magnoliopsida</taxon>
        <taxon>eudicotyledons</taxon>
        <taxon>Gunneridae</taxon>
        <taxon>Pentapetalae</taxon>
        <taxon>rosids</taxon>
        <taxon>fabids</taxon>
        <taxon>Malpighiales</taxon>
        <taxon>Rhizophoraceae</taxon>
        <taxon>Rhizophora</taxon>
    </lineage>
</organism>
<name>A0A2P2PN00_RHIMU</name>
<sequence length="18" mass="2243">MVPSYQCPIQEWQNFMKI</sequence>
<accession>A0A2P2PN00</accession>
<protein>
    <submittedName>
        <fullName evidence="1">Uncharacterized protein</fullName>
    </submittedName>
</protein>
<evidence type="ECO:0000313" key="1">
    <source>
        <dbReference type="EMBL" id="MBX56088.1"/>
    </source>
</evidence>
<dbReference type="AlphaFoldDB" id="A0A2P2PN00"/>
<reference evidence="1" key="1">
    <citation type="submission" date="2018-02" db="EMBL/GenBank/DDBJ databases">
        <title>Rhizophora mucronata_Transcriptome.</title>
        <authorList>
            <person name="Meera S.P."/>
            <person name="Sreeshan A."/>
            <person name="Augustine A."/>
        </authorList>
    </citation>
    <scope>NUCLEOTIDE SEQUENCE</scope>
    <source>
        <tissue evidence="1">Leaf</tissue>
    </source>
</reference>